<keyword evidence="2" id="KW-1185">Reference proteome</keyword>
<reference evidence="1 2" key="1">
    <citation type="journal article" date="2020" name="Cell">
        <title>Large-Scale Comparative Analyses of Tick Genomes Elucidate Their Genetic Diversity and Vector Capacities.</title>
        <authorList>
            <consortium name="Tick Genome and Microbiome Consortium (TIGMIC)"/>
            <person name="Jia N."/>
            <person name="Wang J."/>
            <person name="Shi W."/>
            <person name="Du L."/>
            <person name="Sun Y."/>
            <person name="Zhan W."/>
            <person name="Jiang J.F."/>
            <person name="Wang Q."/>
            <person name="Zhang B."/>
            <person name="Ji P."/>
            <person name="Bell-Sakyi L."/>
            <person name="Cui X.M."/>
            <person name="Yuan T.T."/>
            <person name="Jiang B.G."/>
            <person name="Yang W.F."/>
            <person name="Lam T.T."/>
            <person name="Chang Q.C."/>
            <person name="Ding S.J."/>
            <person name="Wang X.J."/>
            <person name="Zhu J.G."/>
            <person name="Ruan X.D."/>
            <person name="Zhao L."/>
            <person name="Wei J.T."/>
            <person name="Ye R.Z."/>
            <person name="Que T.C."/>
            <person name="Du C.H."/>
            <person name="Zhou Y.H."/>
            <person name="Cheng J.X."/>
            <person name="Dai P.F."/>
            <person name="Guo W.B."/>
            <person name="Han X.H."/>
            <person name="Huang E.J."/>
            <person name="Li L.F."/>
            <person name="Wei W."/>
            <person name="Gao Y.C."/>
            <person name="Liu J.Z."/>
            <person name="Shao H.Z."/>
            <person name="Wang X."/>
            <person name="Wang C.C."/>
            <person name="Yang T.C."/>
            <person name="Huo Q.B."/>
            <person name="Li W."/>
            <person name="Chen H.Y."/>
            <person name="Chen S.E."/>
            <person name="Zhou L.G."/>
            <person name="Ni X.B."/>
            <person name="Tian J.H."/>
            <person name="Sheng Y."/>
            <person name="Liu T."/>
            <person name="Pan Y.S."/>
            <person name="Xia L.Y."/>
            <person name="Li J."/>
            <person name="Zhao F."/>
            <person name="Cao W.C."/>
        </authorList>
    </citation>
    <scope>NUCLEOTIDE SEQUENCE [LARGE SCALE GENOMIC DNA]</scope>
    <source>
        <strain evidence="1">Iper-2018</strain>
    </source>
</reference>
<protein>
    <submittedName>
        <fullName evidence="1">Uncharacterized protein</fullName>
    </submittedName>
</protein>
<dbReference type="EMBL" id="JABSTQ010011397">
    <property type="protein sequence ID" value="KAG0411857.1"/>
    <property type="molecule type" value="Genomic_DNA"/>
</dbReference>
<comment type="caution">
    <text evidence="1">The sequence shown here is derived from an EMBL/GenBank/DDBJ whole genome shotgun (WGS) entry which is preliminary data.</text>
</comment>
<evidence type="ECO:0000313" key="2">
    <source>
        <dbReference type="Proteomes" id="UP000805193"/>
    </source>
</evidence>
<sequence length="168" mass="19181">MPRVDEATRVRILTLVQEGRTRRSIAAEIGCALGTVTRIVCAFRDDGRIRDMEREGRPRRTTAEEDQWIIAAACCDPSMTAAEIREELGLQVSLSTIRKRLHAAGLRSRVACQRPLLTQSHKRLRLEFATNHLAWTVEDWKLVVFSDESTFCSKGDQQRCVWRPVCSR</sequence>
<proteinExistence type="predicted"/>
<accession>A0AC60NXL6</accession>
<dbReference type="Proteomes" id="UP000805193">
    <property type="component" value="Unassembled WGS sequence"/>
</dbReference>
<name>A0AC60NXL6_IXOPE</name>
<evidence type="ECO:0000313" key="1">
    <source>
        <dbReference type="EMBL" id="KAG0411857.1"/>
    </source>
</evidence>
<gene>
    <name evidence="1" type="ORF">HPB47_010995</name>
</gene>
<organism evidence="1 2">
    <name type="scientific">Ixodes persulcatus</name>
    <name type="common">Taiga tick</name>
    <dbReference type="NCBI Taxonomy" id="34615"/>
    <lineage>
        <taxon>Eukaryota</taxon>
        <taxon>Metazoa</taxon>
        <taxon>Ecdysozoa</taxon>
        <taxon>Arthropoda</taxon>
        <taxon>Chelicerata</taxon>
        <taxon>Arachnida</taxon>
        <taxon>Acari</taxon>
        <taxon>Parasitiformes</taxon>
        <taxon>Ixodida</taxon>
        <taxon>Ixodoidea</taxon>
        <taxon>Ixodidae</taxon>
        <taxon>Ixodinae</taxon>
        <taxon>Ixodes</taxon>
    </lineage>
</organism>